<keyword evidence="1" id="KW-0472">Membrane</keyword>
<evidence type="ECO:0000313" key="2">
    <source>
        <dbReference type="EMBL" id="MBB6092361.1"/>
    </source>
</evidence>
<sequence length="134" mass="14563">MFVVAVPLSMLIGRARSMLIDGSWRRRVWLFLAVLAALGLIALMGYFPVETRTGPALLLTIPAIQSLIFVALHATFTAIVRRAPVPLSQSQVSVAGFRYILDAGFWVILSFALIAGAALACAHWDVELPTRGSR</sequence>
<dbReference type="EMBL" id="JACHHZ010000001">
    <property type="protein sequence ID" value="MBB6092361.1"/>
    <property type="molecule type" value="Genomic_DNA"/>
</dbReference>
<evidence type="ECO:0000256" key="1">
    <source>
        <dbReference type="SAM" id="Phobius"/>
    </source>
</evidence>
<feature type="transmembrane region" description="Helical" evidence="1">
    <location>
        <begin position="99"/>
        <end position="124"/>
    </location>
</feature>
<comment type="caution">
    <text evidence="2">The sequence shown here is derived from an EMBL/GenBank/DDBJ whole genome shotgun (WGS) entry which is preliminary data.</text>
</comment>
<evidence type="ECO:0000313" key="3">
    <source>
        <dbReference type="Proteomes" id="UP000588068"/>
    </source>
</evidence>
<dbReference type="AlphaFoldDB" id="A0A841HGV0"/>
<keyword evidence="1" id="KW-0812">Transmembrane</keyword>
<reference evidence="2 3" key="1">
    <citation type="submission" date="2020-08" db="EMBL/GenBank/DDBJ databases">
        <title>Genomic Encyclopedia of Type Strains, Phase IV (KMG-IV): sequencing the most valuable type-strain genomes for metagenomic binning, comparative biology and taxonomic classification.</title>
        <authorList>
            <person name="Goeker M."/>
        </authorList>
    </citation>
    <scope>NUCLEOTIDE SEQUENCE [LARGE SCALE GENOMIC DNA]</scope>
    <source>
        <strain evidence="2 3">DSM 26723</strain>
    </source>
</reference>
<feature type="transmembrane region" description="Helical" evidence="1">
    <location>
        <begin position="27"/>
        <end position="49"/>
    </location>
</feature>
<protein>
    <submittedName>
        <fullName evidence="2">Uncharacterized protein</fullName>
    </submittedName>
</protein>
<name>A0A841HGV0_9GAMM</name>
<dbReference type="Proteomes" id="UP000588068">
    <property type="component" value="Unassembled WGS sequence"/>
</dbReference>
<gene>
    <name evidence="2" type="ORF">HNQ60_001207</name>
</gene>
<proteinExistence type="predicted"/>
<accession>A0A841HGV0</accession>
<keyword evidence="1" id="KW-1133">Transmembrane helix</keyword>
<feature type="transmembrane region" description="Helical" evidence="1">
    <location>
        <begin position="56"/>
        <end position="79"/>
    </location>
</feature>
<keyword evidence="3" id="KW-1185">Reference proteome</keyword>
<organism evidence="2 3">
    <name type="scientific">Povalibacter uvarum</name>
    <dbReference type="NCBI Taxonomy" id="732238"/>
    <lineage>
        <taxon>Bacteria</taxon>
        <taxon>Pseudomonadati</taxon>
        <taxon>Pseudomonadota</taxon>
        <taxon>Gammaproteobacteria</taxon>
        <taxon>Steroidobacterales</taxon>
        <taxon>Steroidobacteraceae</taxon>
        <taxon>Povalibacter</taxon>
    </lineage>
</organism>